<reference evidence="1 2" key="1">
    <citation type="journal article" date="2019" name="Emerg. Microbes Infect.">
        <title>Comprehensive subspecies identification of 175 nontuberculous mycobacteria species based on 7547 genomic profiles.</title>
        <authorList>
            <person name="Matsumoto Y."/>
            <person name="Kinjo T."/>
            <person name="Motooka D."/>
            <person name="Nabeya D."/>
            <person name="Jung N."/>
            <person name="Uechi K."/>
            <person name="Horii T."/>
            <person name="Iida T."/>
            <person name="Fujita J."/>
            <person name="Nakamura S."/>
        </authorList>
    </citation>
    <scope>NUCLEOTIDE SEQUENCE [LARGE SCALE GENOMIC DNA]</scope>
    <source>
        <strain evidence="1 2">JCM 15657</strain>
    </source>
</reference>
<evidence type="ECO:0000313" key="1">
    <source>
        <dbReference type="EMBL" id="BBX95938.1"/>
    </source>
</evidence>
<dbReference type="STRING" id="169765.AWC15_20035"/>
<accession>A0A1X1Y937</accession>
<dbReference type="GO" id="GO:0009307">
    <property type="term" value="P:DNA restriction-modification system"/>
    <property type="evidence" value="ECO:0007669"/>
    <property type="project" value="InterPro"/>
</dbReference>
<dbReference type="InterPro" id="IPR011335">
    <property type="entry name" value="Restrct_endonuc-II-like"/>
</dbReference>
<dbReference type="InterPro" id="IPR007560">
    <property type="entry name" value="Restrct_endonuc_IV_Mrr"/>
</dbReference>
<dbReference type="SUPFAM" id="SSF52980">
    <property type="entry name" value="Restriction endonuclease-like"/>
    <property type="match status" value="1"/>
</dbReference>
<sequence>MTIPDFQTLMRPILAYLADGQAKSTKDVIAAMSDEFGLSDDERAQMLPSGRQKTMYDRVNWSLTHMSQAGLLDRPTRGHVQLSDAGRQVLNSHPDRVDVKILREFPSYIAFRERMNAKQSTEAAHKNRLAGEEQVSPEDLIDAALAENRAAVEGEILKKALALSPTGFEDLVIRLLEAMGYGRAGAAERTSASGDAGVDGIISQDPLGLDRIYVQAKRYAVDQTIGRPKIHEFAGALLGKQGDRGVYITTSSFSRGAREEAERINARIELIDGGRLAELLVRYGVGVQTVQKVELLRLDEDFFDGL</sequence>
<dbReference type="AlphaFoldDB" id="A0A1X1Y937"/>
<keyword evidence="2" id="KW-1185">Reference proteome</keyword>
<dbReference type="PANTHER" id="PTHR30015">
    <property type="entry name" value="MRR RESTRICTION SYSTEM PROTEIN"/>
    <property type="match status" value="1"/>
</dbReference>
<dbReference type="GO" id="GO:0015666">
    <property type="term" value="F:restriction endodeoxyribonuclease activity"/>
    <property type="evidence" value="ECO:0007669"/>
    <property type="project" value="TreeGrafter"/>
</dbReference>
<dbReference type="InterPro" id="IPR052906">
    <property type="entry name" value="Type_IV_Methyl-Rstrct_Enzyme"/>
</dbReference>
<dbReference type="GO" id="GO:0003677">
    <property type="term" value="F:DNA binding"/>
    <property type="evidence" value="ECO:0007669"/>
    <property type="project" value="InterPro"/>
</dbReference>
<gene>
    <name evidence="1" type="primary">mrr</name>
    <name evidence="1" type="ORF">MLAC_12320</name>
</gene>
<dbReference type="InterPro" id="IPR025745">
    <property type="entry name" value="Mrr-like_N_dom"/>
</dbReference>
<dbReference type="OrthoDB" id="9803736at2"/>
<dbReference type="Pfam" id="PF14338">
    <property type="entry name" value="Mrr_N"/>
    <property type="match status" value="1"/>
</dbReference>
<dbReference type="Pfam" id="PF04471">
    <property type="entry name" value="Mrr_cat"/>
    <property type="match status" value="1"/>
</dbReference>
<dbReference type="EMBL" id="AP022581">
    <property type="protein sequence ID" value="BBX95938.1"/>
    <property type="molecule type" value="Genomic_DNA"/>
</dbReference>
<protein>
    <submittedName>
        <fullName evidence="1">Restriction system protein</fullName>
    </submittedName>
</protein>
<proteinExistence type="predicted"/>
<dbReference type="Gene3D" id="3.40.1350.10">
    <property type="match status" value="1"/>
</dbReference>
<organism evidence="1 2">
    <name type="scientific">Mycobacterium lacus</name>
    <dbReference type="NCBI Taxonomy" id="169765"/>
    <lineage>
        <taxon>Bacteria</taxon>
        <taxon>Bacillati</taxon>
        <taxon>Actinomycetota</taxon>
        <taxon>Actinomycetes</taxon>
        <taxon>Mycobacteriales</taxon>
        <taxon>Mycobacteriaceae</taxon>
        <taxon>Mycobacterium</taxon>
    </lineage>
</organism>
<dbReference type="Proteomes" id="UP000466396">
    <property type="component" value="Chromosome"/>
</dbReference>
<dbReference type="PANTHER" id="PTHR30015:SF7">
    <property type="entry name" value="TYPE IV METHYL-DIRECTED RESTRICTION ENZYME ECOKMRR"/>
    <property type="match status" value="1"/>
</dbReference>
<dbReference type="RefSeq" id="WP_085159812.1">
    <property type="nucleotide sequence ID" value="NZ_AP022581.1"/>
</dbReference>
<dbReference type="KEGG" id="mlj:MLAC_12320"/>
<name>A0A1X1Y937_9MYCO</name>
<dbReference type="InterPro" id="IPR011856">
    <property type="entry name" value="tRNA_endonuc-like_dom_sf"/>
</dbReference>
<evidence type="ECO:0000313" key="2">
    <source>
        <dbReference type="Proteomes" id="UP000466396"/>
    </source>
</evidence>